<dbReference type="GO" id="GO:0016779">
    <property type="term" value="F:nucleotidyltransferase activity"/>
    <property type="evidence" value="ECO:0007669"/>
    <property type="project" value="UniProtKB-KW"/>
</dbReference>
<reference evidence="8" key="1">
    <citation type="submission" date="2019-11" db="EMBL/GenBank/DDBJ databases">
        <authorList>
            <person name="Liu Y."/>
            <person name="Hou J."/>
            <person name="Li T.-Q."/>
            <person name="Guan C.-H."/>
            <person name="Wu X."/>
            <person name="Wu H.-Z."/>
            <person name="Ling F."/>
            <person name="Zhang R."/>
            <person name="Shi X.-G."/>
            <person name="Ren J.-P."/>
            <person name="Chen E.-F."/>
            <person name="Sun J.-M."/>
        </authorList>
    </citation>
    <scope>NUCLEOTIDE SEQUENCE</scope>
    <source>
        <strain evidence="8">Adult_tree_wgs_1</strain>
        <tissue evidence="8">Leaves</tissue>
    </source>
</reference>
<dbReference type="EMBL" id="WJXA01000006">
    <property type="protein sequence ID" value="KAF7140896.1"/>
    <property type="molecule type" value="Genomic_DNA"/>
</dbReference>
<dbReference type="InterPro" id="IPR041577">
    <property type="entry name" value="RT_RNaseH_2"/>
</dbReference>
<organism evidence="8 9">
    <name type="scientific">Rhododendron simsii</name>
    <name type="common">Sims's rhododendron</name>
    <dbReference type="NCBI Taxonomy" id="118357"/>
    <lineage>
        <taxon>Eukaryota</taxon>
        <taxon>Viridiplantae</taxon>
        <taxon>Streptophyta</taxon>
        <taxon>Embryophyta</taxon>
        <taxon>Tracheophyta</taxon>
        <taxon>Spermatophyta</taxon>
        <taxon>Magnoliopsida</taxon>
        <taxon>eudicotyledons</taxon>
        <taxon>Gunneridae</taxon>
        <taxon>Pentapetalae</taxon>
        <taxon>asterids</taxon>
        <taxon>Ericales</taxon>
        <taxon>Ericaceae</taxon>
        <taxon>Ericoideae</taxon>
        <taxon>Rhodoreae</taxon>
        <taxon>Rhododendron</taxon>
    </lineage>
</organism>
<evidence type="ECO:0000256" key="1">
    <source>
        <dbReference type="ARBA" id="ARBA00022679"/>
    </source>
</evidence>
<gene>
    <name evidence="8" type="ORF">RHSIM_Rhsim06G0107000</name>
</gene>
<dbReference type="InterPro" id="IPR043502">
    <property type="entry name" value="DNA/RNA_pol_sf"/>
</dbReference>
<evidence type="ECO:0000256" key="3">
    <source>
        <dbReference type="ARBA" id="ARBA00022722"/>
    </source>
</evidence>
<keyword evidence="3" id="KW-0540">Nuclease</keyword>
<keyword evidence="1" id="KW-0808">Transferase</keyword>
<evidence type="ECO:0000256" key="2">
    <source>
        <dbReference type="ARBA" id="ARBA00022695"/>
    </source>
</evidence>
<keyword evidence="9" id="KW-1185">Reference proteome</keyword>
<evidence type="ECO:0000313" key="9">
    <source>
        <dbReference type="Proteomes" id="UP000626092"/>
    </source>
</evidence>
<dbReference type="InterPro" id="IPR050951">
    <property type="entry name" value="Retrovirus_Pol_polyprotein"/>
</dbReference>
<evidence type="ECO:0000256" key="4">
    <source>
        <dbReference type="ARBA" id="ARBA00022759"/>
    </source>
</evidence>
<dbReference type="PANTHER" id="PTHR37984:SF5">
    <property type="entry name" value="PROTEIN NYNRIN-LIKE"/>
    <property type="match status" value="1"/>
</dbReference>
<evidence type="ECO:0000259" key="7">
    <source>
        <dbReference type="Pfam" id="PF17919"/>
    </source>
</evidence>
<keyword evidence="4" id="KW-0255">Endonuclease</keyword>
<evidence type="ECO:0000256" key="6">
    <source>
        <dbReference type="SAM" id="MobiDB-lite"/>
    </source>
</evidence>
<dbReference type="OrthoDB" id="1909920at2759"/>
<sequence>MKPVLSFPTTPQTSQASSSKTEESGGVVKRITPKDFDDRRAKGLCFGCDEKYFRGHICKKKQLFMIDIEDDEEEFVEDKQEMAPDDVKRSSISQYMPHQVAKRAGVQIQPTNPLTIIVADGTKISSKALVKNLQWTMQGTDFTSEVRLLPLGGCDMVLGVQWLSTLGPVLWDFKNLQIQFSVFGKKLTLTGDLATDVRLVDAKKMQHLLNKQSPGMLAQLCSIQAVPSKVVHPDLLQLLHTFDDVFMEPKGLPPFRSHDHQIPLKPEHLHHVSLTLAKLREHQLFAKMSKCAFGQQQVEYVGHVITCQGVAADPAKIDSMLSWPRPPSIKVLRGFLGLTGYYRRFIKDNGKICQPLNMLLRKDAFGWSEVADLAFINLQTAMSTTPVLTLPNYTKPFVLECDASGTGVGAVLMQEGRPIAYYSKTVSH</sequence>
<feature type="compositionally biased region" description="Low complexity" evidence="6">
    <location>
        <begin position="8"/>
        <end position="19"/>
    </location>
</feature>
<dbReference type="GO" id="GO:0004519">
    <property type="term" value="F:endonuclease activity"/>
    <property type="evidence" value="ECO:0007669"/>
    <property type="project" value="UniProtKB-KW"/>
</dbReference>
<dbReference type="CDD" id="cd00303">
    <property type="entry name" value="retropepsin_like"/>
    <property type="match status" value="1"/>
</dbReference>
<dbReference type="FunFam" id="3.30.70.270:FF:000020">
    <property type="entry name" value="Transposon Tf2-6 polyprotein-like Protein"/>
    <property type="match status" value="1"/>
</dbReference>
<evidence type="ECO:0000256" key="5">
    <source>
        <dbReference type="ARBA" id="ARBA00023268"/>
    </source>
</evidence>
<keyword evidence="4" id="KW-0378">Hydrolase</keyword>
<dbReference type="Proteomes" id="UP000626092">
    <property type="component" value="Unassembled WGS sequence"/>
</dbReference>
<dbReference type="Gene3D" id="3.10.20.370">
    <property type="match status" value="1"/>
</dbReference>
<evidence type="ECO:0000313" key="8">
    <source>
        <dbReference type="EMBL" id="KAF7140896.1"/>
    </source>
</evidence>
<proteinExistence type="predicted"/>
<dbReference type="Gene3D" id="2.40.70.10">
    <property type="entry name" value="Acid Proteases"/>
    <property type="match status" value="1"/>
</dbReference>
<protein>
    <recommendedName>
        <fullName evidence="7">Reverse transcriptase/retrotransposon-derived protein RNase H-like domain-containing protein</fullName>
    </recommendedName>
</protein>
<dbReference type="InterPro" id="IPR021109">
    <property type="entry name" value="Peptidase_aspartic_dom_sf"/>
</dbReference>
<accession>A0A834LL37</accession>
<keyword evidence="5" id="KW-0511">Multifunctional enzyme</keyword>
<dbReference type="InterPro" id="IPR043128">
    <property type="entry name" value="Rev_trsase/Diguanyl_cyclase"/>
</dbReference>
<comment type="caution">
    <text evidence="8">The sequence shown here is derived from an EMBL/GenBank/DDBJ whole genome shotgun (WGS) entry which is preliminary data.</text>
</comment>
<dbReference type="AlphaFoldDB" id="A0A834LL37"/>
<feature type="region of interest" description="Disordered" evidence="6">
    <location>
        <begin position="1"/>
        <end position="31"/>
    </location>
</feature>
<dbReference type="SUPFAM" id="SSF56672">
    <property type="entry name" value="DNA/RNA polymerases"/>
    <property type="match status" value="1"/>
</dbReference>
<feature type="domain" description="Reverse transcriptase/retrotransposon-derived protein RNase H-like" evidence="7">
    <location>
        <begin position="367"/>
        <end position="427"/>
    </location>
</feature>
<dbReference type="Pfam" id="PF17919">
    <property type="entry name" value="RT_RNaseH_2"/>
    <property type="match status" value="1"/>
</dbReference>
<name>A0A834LL37_RHOSS</name>
<dbReference type="PANTHER" id="PTHR37984">
    <property type="entry name" value="PROTEIN CBG26694"/>
    <property type="match status" value="1"/>
</dbReference>
<keyword evidence="2" id="KW-0548">Nucleotidyltransferase</keyword>
<dbReference type="Gene3D" id="3.30.70.270">
    <property type="match status" value="2"/>
</dbReference>